<keyword evidence="6" id="KW-1185">Reference proteome</keyword>
<dbReference type="InterPro" id="IPR002110">
    <property type="entry name" value="Ankyrin_rpt"/>
</dbReference>
<protein>
    <submittedName>
        <fullName evidence="5">Uncharacterized protein</fullName>
    </submittedName>
</protein>
<feature type="region of interest" description="Disordered" evidence="4">
    <location>
        <begin position="676"/>
        <end position="697"/>
    </location>
</feature>
<name>A0A1X6NWQ9_PORUM</name>
<dbReference type="InterPro" id="IPR036770">
    <property type="entry name" value="Ankyrin_rpt-contain_sf"/>
</dbReference>
<organism evidence="5 6">
    <name type="scientific">Porphyra umbilicalis</name>
    <name type="common">Purple laver</name>
    <name type="synonym">Red alga</name>
    <dbReference type="NCBI Taxonomy" id="2786"/>
    <lineage>
        <taxon>Eukaryota</taxon>
        <taxon>Rhodophyta</taxon>
        <taxon>Bangiophyceae</taxon>
        <taxon>Bangiales</taxon>
        <taxon>Bangiaceae</taxon>
        <taxon>Porphyra</taxon>
    </lineage>
</organism>
<dbReference type="PROSITE" id="PS50297">
    <property type="entry name" value="ANK_REP_REGION"/>
    <property type="match status" value="5"/>
</dbReference>
<dbReference type="PANTHER" id="PTHR24201:SF16">
    <property type="entry name" value="ANKYRIN-1-LIKE-RELATED"/>
    <property type="match status" value="1"/>
</dbReference>
<feature type="repeat" description="ANK" evidence="3">
    <location>
        <begin position="48"/>
        <end position="80"/>
    </location>
</feature>
<dbReference type="GO" id="GO:0005634">
    <property type="term" value="C:nucleus"/>
    <property type="evidence" value="ECO:0007669"/>
    <property type="project" value="TreeGrafter"/>
</dbReference>
<dbReference type="OrthoDB" id="1577640at2759"/>
<proteinExistence type="predicted"/>
<dbReference type="PANTHER" id="PTHR24201">
    <property type="entry name" value="ANK_REP_REGION DOMAIN-CONTAINING PROTEIN"/>
    <property type="match status" value="1"/>
</dbReference>
<reference evidence="5 6" key="1">
    <citation type="submission" date="2017-03" db="EMBL/GenBank/DDBJ databases">
        <title>WGS assembly of Porphyra umbilicalis.</title>
        <authorList>
            <person name="Brawley S.H."/>
            <person name="Blouin N.A."/>
            <person name="Ficko-Blean E."/>
            <person name="Wheeler G.L."/>
            <person name="Lohr M."/>
            <person name="Goodson H.V."/>
            <person name="Jenkins J.W."/>
            <person name="Blaby-Haas C.E."/>
            <person name="Helliwell K.E."/>
            <person name="Chan C."/>
            <person name="Marriage T."/>
            <person name="Bhattacharya D."/>
            <person name="Klein A.S."/>
            <person name="Badis Y."/>
            <person name="Brodie J."/>
            <person name="Cao Y."/>
            <person name="Collen J."/>
            <person name="Dittami S.M."/>
            <person name="Gachon C.M."/>
            <person name="Green B.R."/>
            <person name="Karpowicz S."/>
            <person name="Kim J.W."/>
            <person name="Kudahl U."/>
            <person name="Lin S."/>
            <person name="Michel G."/>
            <person name="Mittag M."/>
            <person name="Olson B.J."/>
            <person name="Pangilinan J."/>
            <person name="Peng Y."/>
            <person name="Qiu H."/>
            <person name="Shu S."/>
            <person name="Singer J.T."/>
            <person name="Smith A.G."/>
            <person name="Sprecher B.N."/>
            <person name="Wagner V."/>
            <person name="Wang W."/>
            <person name="Wang Z.-Y."/>
            <person name="Yan J."/>
            <person name="Yarish C."/>
            <person name="Zoeuner-Riek S."/>
            <person name="Zhuang Y."/>
            <person name="Zou Y."/>
            <person name="Lindquist E.A."/>
            <person name="Grimwood J."/>
            <person name="Barry K."/>
            <person name="Rokhsar D.S."/>
            <person name="Schmutz J."/>
            <person name="Stiller J.W."/>
            <person name="Grossman A.R."/>
            <person name="Prochnik S.E."/>
        </authorList>
    </citation>
    <scope>NUCLEOTIDE SEQUENCE [LARGE SCALE GENOMIC DNA]</scope>
    <source>
        <strain evidence="5">4086291</strain>
    </source>
</reference>
<dbReference type="InterPro" id="IPR050776">
    <property type="entry name" value="Ank_Repeat/CDKN_Inhibitor"/>
</dbReference>
<dbReference type="PRINTS" id="PR01415">
    <property type="entry name" value="ANKYRIN"/>
</dbReference>
<dbReference type="Pfam" id="PF00023">
    <property type="entry name" value="Ank"/>
    <property type="match status" value="2"/>
</dbReference>
<evidence type="ECO:0000313" key="5">
    <source>
        <dbReference type="EMBL" id="OSX73054.1"/>
    </source>
</evidence>
<dbReference type="SMART" id="SM00248">
    <property type="entry name" value="ANK"/>
    <property type="match status" value="6"/>
</dbReference>
<feature type="repeat" description="ANK" evidence="3">
    <location>
        <begin position="180"/>
        <end position="208"/>
    </location>
</feature>
<gene>
    <name evidence="5" type="ORF">BU14_0382s0015</name>
</gene>
<dbReference type="Proteomes" id="UP000218209">
    <property type="component" value="Unassembled WGS sequence"/>
</dbReference>
<evidence type="ECO:0000313" key="6">
    <source>
        <dbReference type="Proteomes" id="UP000218209"/>
    </source>
</evidence>
<dbReference type="PROSITE" id="PS50088">
    <property type="entry name" value="ANK_REPEAT"/>
    <property type="match status" value="5"/>
</dbReference>
<feature type="repeat" description="ANK" evidence="3">
    <location>
        <begin position="81"/>
        <end position="113"/>
    </location>
</feature>
<dbReference type="Pfam" id="PF12796">
    <property type="entry name" value="Ank_2"/>
    <property type="match status" value="1"/>
</dbReference>
<feature type="region of interest" description="Disordered" evidence="4">
    <location>
        <begin position="594"/>
        <end position="638"/>
    </location>
</feature>
<feature type="region of interest" description="Disordered" evidence="4">
    <location>
        <begin position="730"/>
        <end position="754"/>
    </location>
</feature>
<feature type="compositionally biased region" description="Low complexity" evidence="4">
    <location>
        <begin position="594"/>
        <end position="611"/>
    </location>
</feature>
<dbReference type="EMBL" id="KV919022">
    <property type="protein sequence ID" value="OSX73054.1"/>
    <property type="molecule type" value="Genomic_DNA"/>
</dbReference>
<keyword evidence="1" id="KW-0677">Repeat</keyword>
<feature type="repeat" description="ANK" evidence="3">
    <location>
        <begin position="147"/>
        <end position="179"/>
    </location>
</feature>
<dbReference type="SUPFAM" id="SSF48403">
    <property type="entry name" value="Ankyrin repeat"/>
    <property type="match status" value="1"/>
</dbReference>
<evidence type="ECO:0000256" key="4">
    <source>
        <dbReference type="SAM" id="MobiDB-lite"/>
    </source>
</evidence>
<accession>A0A1X6NWQ9</accession>
<evidence type="ECO:0000256" key="1">
    <source>
        <dbReference type="ARBA" id="ARBA00022737"/>
    </source>
</evidence>
<dbReference type="AlphaFoldDB" id="A0A1X6NWQ9"/>
<dbReference type="Gene3D" id="1.25.40.20">
    <property type="entry name" value="Ankyrin repeat-containing domain"/>
    <property type="match status" value="2"/>
</dbReference>
<keyword evidence="2 3" id="KW-0040">ANK repeat</keyword>
<feature type="repeat" description="ANK" evidence="3">
    <location>
        <begin position="114"/>
        <end position="146"/>
    </location>
</feature>
<evidence type="ECO:0000256" key="2">
    <source>
        <dbReference type="ARBA" id="ARBA00023043"/>
    </source>
</evidence>
<evidence type="ECO:0000256" key="3">
    <source>
        <dbReference type="PROSITE-ProRule" id="PRU00023"/>
    </source>
</evidence>
<feature type="compositionally biased region" description="Low complexity" evidence="4">
    <location>
        <begin position="734"/>
        <end position="754"/>
    </location>
</feature>
<sequence length="867" mass="90050">MARGGATGGGAPDAVRKKLCKAMDDDNGAAVVAVVADWPNLHSCTDRNGDTPLHWAAAGGNKETVAALIGAGAAVAAKDKGGVTPLHAAAGGGNKEAVAALIGAGAAVGAAAKDGKTPLHWAAHSGNKEAVAALIGAGAAVGATAKDGGTPLHWAAVSGNNETVAALIGGGAAVGVTDENGWTPLHAAAGRDRKDTVAALLCEGADVDGDGILSAPLKVAADRGYLQTVRVLVAWGAAVGAVRPSRTRFRLSSDAKQLRSVLDYTPRLSSKERQEAKDEWRAVVDLTQTAAADVDPADRALADLQATFDRFFVNPNGMSVDIIQEVLTPPPNRDVRWHHKAHEVLLFAKRIGVLALDTAANPRECSPNWCRDVYLPVVQVLAGQDAGRAAAVVRDAERNGLIGESNVTTMLGLIQFHVTVYAELANIHRRIDNVEKAVTCTGEMLFKTIEELKGLKQSLHEKEEHDRKVALVKSAVKIGVSLAPVLGGMLSVSVDVVASLTDGLPAAAALRHHVADTTDLAAARQVLQLVLDASSTMSAEQLQQLQVLVFPFPSLEVMDEQLGWAIQELAIYQDVEAAGVSEDVAPVDGRGEEASAVGAGEGVGVNDAGSDTAEDTDDADATSAGGGEDAPSDAAEKDLGIDKAEDKWEDPKDATKSEFIDQLVGAAADARHRRLARRTDKGGAPAAPAASGRSWQSLSRGAAATGVAPWEADVARAVPRSRAVTAVNRPRLGPAARPETAAAAAEPLPGEPDATAAAAAGTTLTPPTDARWGRDFFAGVTRWSARELASHVADYVAAEYEEDEQQALAASILTRAVQHRVTGPAVVRCRRLGQIVACLLGDPPRLCMEEASVESFIAEAQRHAPRK</sequence>